<keyword evidence="4 11" id="KW-0808">Transferase</keyword>
<sequence>MWLERLCWRRRFFRCFAVFVLLFMVWMFISFMLTFNDEDFPEDVVYDIFIDETRDDHPHIPLDQEILEEAARKKAEKRYGSVKDIDPTDPIIMWWTEFTLEPGKAKSCKDKRCFFTNNRAFKNHKNLRAFMFYGTDFSSKDLPLPRQKHHEWGLLHEESPKNNYLLCHEETLTLFNHTSTFRRESDFPITTQHLHSLKWLESDLYTKTISQKNRYQQQDGLAPVMYVQSDCDPPSDRDSFVKLLMKHVKVDSYGTCLHNKHLAHPIESPLEGMAHRDFYELISRYKFALSMENAVCKDYITEKFWRPLMVGTVPIAFGSPAIHDFFPNNSSVISILNFTSVEDLASKINELNERDSDYDKLRTWKYTGVTNADLLKILKEREWTPDDEQTWTWGNINFVDAFECHVCEQVHKNLEAEARGNSQASKSANLHHYGCPIPLKFDGSGKYGQFNERNSWSTLYQNQKIVAESLKECVALGLSYCGDYIAKGNKRHRDF</sequence>
<keyword evidence="6" id="KW-0735">Signal-anchor</keyword>
<evidence type="ECO:0000256" key="8">
    <source>
        <dbReference type="ARBA" id="ARBA00023136"/>
    </source>
</evidence>
<keyword evidence="9" id="KW-0325">Glycoprotein</keyword>
<dbReference type="Proteomes" id="UP001283361">
    <property type="component" value="Unassembled WGS sequence"/>
</dbReference>
<comment type="caution">
    <text evidence="14">The sequence shown here is derived from an EMBL/GenBank/DDBJ whole genome shotgun (WGS) entry which is preliminary data.</text>
</comment>
<evidence type="ECO:0000256" key="1">
    <source>
        <dbReference type="ARBA" id="ARBA00004922"/>
    </source>
</evidence>
<accession>A0AAE0ZPG8</accession>
<dbReference type="Pfam" id="PF17039">
    <property type="entry name" value="Glyco_tran_10_N"/>
    <property type="match status" value="1"/>
</dbReference>
<dbReference type="GO" id="GO:0032580">
    <property type="term" value="C:Golgi cisterna membrane"/>
    <property type="evidence" value="ECO:0007669"/>
    <property type="project" value="UniProtKB-SubCell"/>
</dbReference>
<keyword evidence="11" id="KW-0333">Golgi apparatus</keyword>
<organism evidence="14 15">
    <name type="scientific">Elysia crispata</name>
    <name type="common">lettuce slug</name>
    <dbReference type="NCBI Taxonomy" id="231223"/>
    <lineage>
        <taxon>Eukaryota</taxon>
        <taxon>Metazoa</taxon>
        <taxon>Spiralia</taxon>
        <taxon>Lophotrochozoa</taxon>
        <taxon>Mollusca</taxon>
        <taxon>Gastropoda</taxon>
        <taxon>Heterobranchia</taxon>
        <taxon>Euthyneura</taxon>
        <taxon>Panpulmonata</taxon>
        <taxon>Sacoglossa</taxon>
        <taxon>Placobranchoidea</taxon>
        <taxon>Plakobranchidae</taxon>
        <taxon>Elysia</taxon>
    </lineage>
</organism>
<evidence type="ECO:0000313" key="15">
    <source>
        <dbReference type="Proteomes" id="UP001283361"/>
    </source>
</evidence>
<dbReference type="InterPro" id="IPR031481">
    <property type="entry name" value="Glyco_tran_10_N"/>
</dbReference>
<dbReference type="FunFam" id="3.40.50.11660:FF:000002">
    <property type="entry name" value="Alpha-(1,3)-fucosyltransferase"/>
    <property type="match status" value="1"/>
</dbReference>
<evidence type="ECO:0000259" key="12">
    <source>
        <dbReference type="Pfam" id="PF00852"/>
    </source>
</evidence>
<name>A0AAE0ZPG8_9GAST</name>
<evidence type="ECO:0000256" key="9">
    <source>
        <dbReference type="ARBA" id="ARBA00023180"/>
    </source>
</evidence>
<dbReference type="InterPro" id="IPR038577">
    <property type="entry name" value="GT10-like_C_sf"/>
</dbReference>
<keyword evidence="15" id="KW-1185">Reference proteome</keyword>
<dbReference type="Gene3D" id="3.40.50.11660">
    <property type="entry name" value="Glycosyl transferase family 10, C-terminal domain"/>
    <property type="match status" value="1"/>
</dbReference>
<dbReference type="AlphaFoldDB" id="A0AAE0ZPG8"/>
<feature type="domain" description="Fucosyltransferase C-terminal" evidence="12">
    <location>
        <begin position="224"/>
        <end position="415"/>
    </location>
</feature>
<gene>
    <name evidence="14" type="ORF">RRG08_027336</name>
</gene>
<dbReference type="InterPro" id="IPR055270">
    <property type="entry name" value="Glyco_tran_10_C"/>
</dbReference>
<evidence type="ECO:0000256" key="2">
    <source>
        <dbReference type="ARBA" id="ARBA00008919"/>
    </source>
</evidence>
<evidence type="ECO:0000256" key="5">
    <source>
        <dbReference type="ARBA" id="ARBA00022692"/>
    </source>
</evidence>
<comment type="subcellular location">
    <subcellularLocation>
        <location evidence="10">Endomembrane system</location>
        <topology evidence="10">Single-pass type II membrane protein</topology>
    </subcellularLocation>
    <subcellularLocation>
        <location evidence="11">Golgi apparatus</location>
        <location evidence="11">Golgi stack membrane</location>
        <topology evidence="11">Single-pass type II membrane protein</topology>
    </subcellularLocation>
</comment>
<keyword evidence="8 11" id="KW-0472">Membrane</keyword>
<proteinExistence type="inferred from homology"/>
<protein>
    <recommendedName>
        <fullName evidence="11">Fucosyltransferase</fullName>
        <ecNumber evidence="11">2.4.1.-</ecNumber>
    </recommendedName>
</protein>
<evidence type="ECO:0000256" key="11">
    <source>
        <dbReference type="RuleBase" id="RU003832"/>
    </source>
</evidence>
<dbReference type="SUPFAM" id="SSF53756">
    <property type="entry name" value="UDP-Glycosyltransferase/glycogen phosphorylase"/>
    <property type="match status" value="1"/>
</dbReference>
<dbReference type="EMBL" id="JAWDGP010003613">
    <property type="protein sequence ID" value="KAK3772601.1"/>
    <property type="molecule type" value="Genomic_DNA"/>
</dbReference>
<keyword evidence="7 11" id="KW-1133">Transmembrane helix</keyword>
<evidence type="ECO:0000256" key="10">
    <source>
        <dbReference type="ARBA" id="ARBA00060399"/>
    </source>
</evidence>
<evidence type="ECO:0000256" key="7">
    <source>
        <dbReference type="ARBA" id="ARBA00022989"/>
    </source>
</evidence>
<keyword evidence="3 11" id="KW-0328">Glycosyltransferase</keyword>
<keyword evidence="5 11" id="KW-0812">Transmembrane</keyword>
<evidence type="ECO:0000256" key="4">
    <source>
        <dbReference type="ARBA" id="ARBA00022679"/>
    </source>
</evidence>
<feature type="domain" description="Fucosyltransferase N-terminal" evidence="13">
    <location>
        <begin position="90"/>
        <end position="189"/>
    </location>
</feature>
<reference evidence="14" key="1">
    <citation type="journal article" date="2023" name="G3 (Bethesda)">
        <title>A reference genome for the long-term kleptoplast-retaining sea slug Elysia crispata morphotype clarki.</title>
        <authorList>
            <person name="Eastman K.E."/>
            <person name="Pendleton A.L."/>
            <person name="Shaikh M.A."/>
            <person name="Suttiyut T."/>
            <person name="Ogas R."/>
            <person name="Tomko P."/>
            <person name="Gavelis G."/>
            <person name="Widhalm J.R."/>
            <person name="Wisecaver J.H."/>
        </authorList>
    </citation>
    <scope>NUCLEOTIDE SEQUENCE</scope>
    <source>
        <strain evidence="14">ECLA1</strain>
    </source>
</reference>
<dbReference type="Pfam" id="PF00852">
    <property type="entry name" value="Glyco_transf_10"/>
    <property type="match status" value="1"/>
</dbReference>
<dbReference type="InterPro" id="IPR001503">
    <property type="entry name" value="Glyco_trans_10"/>
</dbReference>
<comment type="pathway">
    <text evidence="1">Protein modification; protein glycosylation.</text>
</comment>
<dbReference type="PANTHER" id="PTHR11929:SF194">
    <property type="entry name" value="ALPHA-(1,3)-FUCOSYLTRANSFERASE 10"/>
    <property type="match status" value="1"/>
</dbReference>
<dbReference type="GO" id="GO:0046920">
    <property type="term" value="F:alpha-(1-&gt;3)-fucosyltransferase activity"/>
    <property type="evidence" value="ECO:0007669"/>
    <property type="project" value="TreeGrafter"/>
</dbReference>
<dbReference type="PANTHER" id="PTHR11929">
    <property type="entry name" value="ALPHA- 1,3 -FUCOSYLTRANSFERASE"/>
    <property type="match status" value="1"/>
</dbReference>
<evidence type="ECO:0000256" key="3">
    <source>
        <dbReference type="ARBA" id="ARBA00022676"/>
    </source>
</evidence>
<evidence type="ECO:0000256" key="6">
    <source>
        <dbReference type="ARBA" id="ARBA00022968"/>
    </source>
</evidence>
<feature type="transmembrane region" description="Helical" evidence="11">
    <location>
        <begin position="12"/>
        <end position="33"/>
    </location>
</feature>
<evidence type="ECO:0000259" key="13">
    <source>
        <dbReference type="Pfam" id="PF17039"/>
    </source>
</evidence>
<evidence type="ECO:0000313" key="14">
    <source>
        <dbReference type="EMBL" id="KAK3772601.1"/>
    </source>
</evidence>
<dbReference type="EC" id="2.4.1.-" evidence="11"/>
<comment type="similarity">
    <text evidence="2 11">Belongs to the glycosyltransferase 10 family.</text>
</comment>